<reference evidence="3" key="1">
    <citation type="journal article" date="2021" name="PeerJ">
        <title>Extensive microbial diversity within the chicken gut microbiome revealed by metagenomics and culture.</title>
        <authorList>
            <person name="Gilroy R."/>
            <person name="Ravi A."/>
            <person name="Getino M."/>
            <person name="Pursley I."/>
            <person name="Horton D.L."/>
            <person name="Alikhan N.F."/>
            <person name="Baker D."/>
            <person name="Gharbi K."/>
            <person name="Hall N."/>
            <person name="Watson M."/>
            <person name="Adriaenssens E.M."/>
            <person name="Foster-Nyarko E."/>
            <person name="Jarju S."/>
            <person name="Secka A."/>
            <person name="Antonio M."/>
            <person name="Oren A."/>
            <person name="Chaudhuri R.R."/>
            <person name="La Ragione R."/>
            <person name="Hildebrand F."/>
            <person name="Pallen M.J."/>
        </authorList>
    </citation>
    <scope>NUCLEOTIDE SEQUENCE</scope>
    <source>
        <strain evidence="3">CHK165-2605</strain>
    </source>
</reference>
<dbReference type="Pfam" id="PF20434">
    <property type="entry name" value="BD-FAE"/>
    <property type="match status" value="1"/>
</dbReference>
<dbReference type="InterPro" id="IPR029058">
    <property type="entry name" value="AB_hydrolase_fold"/>
</dbReference>
<proteinExistence type="predicted"/>
<reference evidence="3" key="2">
    <citation type="submission" date="2021-04" db="EMBL/GenBank/DDBJ databases">
        <authorList>
            <person name="Gilroy R."/>
        </authorList>
    </citation>
    <scope>NUCLEOTIDE SEQUENCE</scope>
    <source>
        <strain evidence="3">CHK165-2605</strain>
    </source>
</reference>
<sequence>MSLQSLSFRLMAGHSDAKRDRGLNTTPDDILRINDIPYGLDVKWNTLDVYRPKNLKGKLPVIVNVHGGGYVYGSTKQYQFYCMDLARRGFAVVSFNYHLAPKFKFPAPIFDLNLVMEWICKKADIYGFDMDRVALVGDSAGAQLASQYAVICSNPEYAEVMEVVPPAFRLRAVGLNCGMYDLRKRASEISENKLMIDYFTEHPSVYGKKLDVLDYVTEKFPPAYLLTSKGDFLMDQCEPMAELLMEKGVPCEYKIYGNENTGHVFHVDMRSDLAREANDDEVAFIKKYIDNTVKTEKKE</sequence>
<name>A0A9D2P596_9FIRM</name>
<evidence type="ECO:0000313" key="3">
    <source>
        <dbReference type="EMBL" id="HJC43328.1"/>
    </source>
</evidence>
<accession>A0A9D2P596</accession>
<keyword evidence="1 3" id="KW-0378">Hydrolase</keyword>
<dbReference type="PANTHER" id="PTHR48081">
    <property type="entry name" value="AB HYDROLASE SUPERFAMILY PROTEIN C4A8.06C"/>
    <property type="match status" value="1"/>
</dbReference>
<evidence type="ECO:0000259" key="2">
    <source>
        <dbReference type="Pfam" id="PF20434"/>
    </source>
</evidence>
<gene>
    <name evidence="3" type="ORF">H9756_06560</name>
</gene>
<feature type="domain" description="BD-FAE-like" evidence="2">
    <location>
        <begin position="47"/>
        <end position="236"/>
    </location>
</feature>
<comment type="caution">
    <text evidence="3">The sequence shown here is derived from an EMBL/GenBank/DDBJ whole genome shotgun (WGS) entry which is preliminary data.</text>
</comment>
<dbReference type="Proteomes" id="UP000823895">
    <property type="component" value="Unassembled WGS sequence"/>
</dbReference>
<evidence type="ECO:0000256" key="1">
    <source>
        <dbReference type="ARBA" id="ARBA00022801"/>
    </source>
</evidence>
<dbReference type="InterPro" id="IPR050300">
    <property type="entry name" value="GDXG_lipolytic_enzyme"/>
</dbReference>
<dbReference type="SUPFAM" id="SSF53474">
    <property type="entry name" value="alpha/beta-Hydrolases"/>
    <property type="match status" value="1"/>
</dbReference>
<dbReference type="Gene3D" id="3.40.50.1820">
    <property type="entry name" value="alpha/beta hydrolase"/>
    <property type="match status" value="1"/>
</dbReference>
<evidence type="ECO:0000313" key="4">
    <source>
        <dbReference type="Proteomes" id="UP000823895"/>
    </source>
</evidence>
<dbReference type="InterPro" id="IPR049492">
    <property type="entry name" value="BD-FAE-like_dom"/>
</dbReference>
<protein>
    <submittedName>
        <fullName evidence="3">Alpha/beta hydrolase</fullName>
    </submittedName>
</protein>
<dbReference type="EMBL" id="DWWI01000143">
    <property type="protein sequence ID" value="HJC43328.1"/>
    <property type="molecule type" value="Genomic_DNA"/>
</dbReference>
<dbReference type="GO" id="GO:0016787">
    <property type="term" value="F:hydrolase activity"/>
    <property type="evidence" value="ECO:0007669"/>
    <property type="project" value="UniProtKB-KW"/>
</dbReference>
<organism evidence="3 4">
    <name type="scientific">Candidatus Mediterraneibacter gallistercoris</name>
    <dbReference type="NCBI Taxonomy" id="2838671"/>
    <lineage>
        <taxon>Bacteria</taxon>
        <taxon>Bacillati</taxon>
        <taxon>Bacillota</taxon>
        <taxon>Clostridia</taxon>
        <taxon>Lachnospirales</taxon>
        <taxon>Lachnospiraceae</taxon>
        <taxon>Mediterraneibacter</taxon>
    </lineage>
</organism>
<dbReference type="AlphaFoldDB" id="A0A9D2P596"/>